<dbReference type="AlphaFoldDB" id="A0A1I2X2P1"/>
<dbReference type="RefSeq" id="WP_092473153.1">
    <property type="nucleotide sequence ID" value="NZ_FOOX01000015.1"/>
</dbReference>
<protein>
    <submittedName>
        <fullName evidence="1">Uncharacterized protein</fullName>
    </submittedName>
</protein>
<proteinExistence type="predicted"/>
<gene>
    <name evidence="1" type="ORF">SAMN05660649_03734</name>
</gene>
<organism evidence="1 2">
    <name type="scientific">Desulfotruncus arcticus DSM 17038</name>
    <dbReference type="NCBI Taxonomy" id="1121424"/>
    <lineage>
        <taxon>Bacteria</taxon>
        <taxon>Bacillati</taxon>
        <taxon>Bacillota</taxon>
        <taxon>Clostridia</taxon>
        <taxon>Eubacteriales</taxon>
        <taxon>Desulfallaceae</taxon>
        <taxon>Desulfotruncus</taxon>
    </lineage>
</organism>
<accession>A0A1I2X2P1</accession>
<evidence type="ECO:0000313" key="1">
    <source>
        <dbReference type="EMBL" id="SFH06966.1"/>
    </source>
</evidence>
<keyword evidence="2" id="KW-1185">Reference proteome</keyword>
<dbReference type="OrthoDB" id="5507947at2"/>
<evidence type="ECO:0000313" key="2">
    <source>
        <dbReference type="Proteomes" id="UP000199337"/>
    </source>
</evidence>
<sequence length="73" mass="8358">MERSFNGDINRELAMSLNVQSSQFLEMVSTYAFLLESGYDDHSAITKAIELKPHLSGFAEEAKNFYHHTVVYQ</sequence>
<dbReference type="EMBL" id="FOOX01000015">
    <property type="protein sequence ID" value="SFH06966.1"/>
    <property type="molecule type" value="Genomic_DNA"/>
</dbReference>
<dbReference type="Proteomes" id="UP000199337">
    <property type="component" value="Unassembled WGS sequence"/>
</dbReference>
<reference evidence="2" key="1">
    <citation type="submission" date="2016-10" db="EMBL/GenBank/DDBJ databases">
        <authorList>
            <person name="Varghese N."/>
            <person name="Submissions S."/>
        </authorList>
    </citation>
    <scope>NUCLEOTIDE SEQUENCE [LARGE SCALE GENOMIC DNA]</scope>
    <source>
        <strain evidence="2">DSM 17038</strain>
    </source>
</reference>
<name>A0A1I2X2P1_9FIRM</name>